<sequence length="195" mass="22067">ETPGEEEHCFDNPSLIPKMNAIFENMEDRVIRPALPQPPGSPFEDMEYLKVSGTKNLKLSEPLVKTCKGQAPSVQFRLSTSKPIEMSLVLKDHEEQSVTLRSPWVEFEGDITQKEECLSNCVGDECFDVRLKVVDMGQMTSDYPFIDPKLRMHVAEINVELQGQQDIMFKASLEGTWKASLESHVIDIIRKGLNV</sequence>
<accession>A0A147B8T2</accession>
<dbReference type="AlphaFoldDB" id="A0A147B8T2"/>
<name>A0A147B8T2_9ACAR</name>
<proteinExistence type="predicted"/>
<feature type="non-terminal residue" evidence="1">
    <location>
        <position position="1"/>
    </location>
</feature>
<organism evidence="1">
    <name type="scientific">Alectorobius mimon</name>
    <dbReference type="NCBI Taxonomy" id="360319"/>
    <lineage>
        <taxon>Eukaryota</taxon>
        <taxon>Metazoa</taxon>
        <taxon>Ecdysozoa</taxon>
        <taxon>Arthropoda</taxon>
        <taxon>Chelicerata</taxon>
        <taxon>Arachnida</taxon>
        <taxon>Acari</taxon>
        <taxon>Parasitiformes</taxon>
        <taxon>Ixodida</taxon>
        <taxon>Ixodoidea</taxon>
        <taxon>Argasidae</taxon>
        <taxon>Ornithodorinae</taxon>
        <taxon>Alectorobius</taxon>
    </lineage>
</organism>
<evidence type="ECO:0000313" key="1">
    <source>
        <dbReference type="EMBL" id="JAR87153.1"/>
    </source>
</evidence>
<reference evidence="1" key="1">
    <citation type="submission" date="2016-03" db="EMBL/GenBank/DDBJ databases">
        <title>Gut transcriptome analysis on engorged females of Ornithodoros mimon (Acari: Argasidae) and phylogenetic inferences of soft ticks.</title>
        <authorList>
            <person name="Landulfo G.A."/>
            <person name="Giovanni D."/>
            <person name="Carvalho E."/>
            <person name="Junqueira-de-Azevedo I."/>
            <person name="Patane J."/>
            <person name="Mendoca R."/>
            <person name="Barros-Battesti D."/>
        </authorList>
    </citation>
    <scope>NUCLEOTIDE SEQUENCE</scope>
    <source>
        <strain evidence="1">Females</strain>
        <tissue evidence="1">Gut</tissue>
    </source>
</reference>
<protein>
    <submittedName>
        <fullName evidence="1">Uncharacterized protein</fullName>
    </submittedName>
</protein>
<dbReference type="EMBL" id="GEIB01000874">
    <property type="protein sequence ID" value="JAR87153.1"/>
    <property type="molecule type" value="Transcribed_RNA"/>
</dbReference>